<evidence type="ECO:0000256" key="1">
    <source>
        <dbReference type="ARBA" id="ARBA00004141"/>
    </source>
</evidence>
<evidence type="ECO:0000256" key="4">
    <source>
        <dbReference type="ARBA" id="ARBA00023136"/>
    </source>
</evidence>
<dbReference type="InterPro" id="IPR017853">
    <property type="entry name" value="GH"/>
</dbReference>
<evidence type="ECO:0000256" key="2">
    <source>
        <dbReference type="ARBA" id="ARBA00022692"/>
    </source>
</evidence>
<dbReference type="InterPro" id="IPR044965">
    <property type="entry name" value="Glyco_hydro_17_plant"/>
</dbReference>
<keyword evidence="3 5" id="KW-1133">Transmembrane helix</keyword>
<dbReference type="InterPro" id="IPR000425">
    <property type="entry name" value="MIP"/>
</dbReference>
<feature type="transmembrane region" description="Helical" evidence="5">
    <location>
        <begin position="98"/>
        <end position="119"/>
    </location>
</feature>
<keyword evidence="2 5" id="KW-0812">Transmembrane</keyword>
<dbReference type="AlphaFoldDB" id="A0A9Q0QPR7"/>
<dbReference type="GO" id="GO:0015267">
    <property type="term" value="F:channel activity"/>
    <property type="evidence" value="ECO:0007669"/>
    <property type="project" value="InterPro"/>
</dbReference>
<keyword evidence="7" id="KW-1185">Reference proteome</keyword>
<sequence>MFGALDELFKKTGVRPKDIGVLVRSSLGSQVDLEALRMEELEAKSLLKASLANLIKLEVFCNADAYESIVPSQGAFRPELTQIMIDLASFLNSTGSSFLVNIYPFQSLCLLVMDLWFFWRRHKKWKKKNMFIKVAEMNTDSVTCVELVGDWISILLAFLHWVAQLLGAIVASLLLRLCTYDMRPVGFSMAYGVDELKAFLLEIGMTFWVRNLAYLGCRKHHHQLHCMTVYVVEIWATWNHFFPLQLPLSIINFTSTIGITFTSSELDMAPPIFTHLLKPLKPHSLIYHFIQH</sequence>
<evidence type="ECO:0000256" key="3">
    <source>
        <dbReference type="ARBA" id="ARBA00022989"/>
    </source>
</evidence>
<reference evidence="6" key="1">
    <citation type="journal article" date="2023" name="Plant J.">
        <title>The genome of the king protea, Protea cynaroides.</title>
        <authorList>
            <person name="Chang J."/>
            <person name="Duong T.A."/>
            <person name="Schoeman C."/>
            <person name="Ma X."/>
            <person name="Roodt D."/>
            <person name="Barker N."/>
            <person name="Li Z."/>
            <person name="Van de Peer Y."/>
            <person name="Mizrachi E."/>
        </authorList>
    </citation>
    <scope>NUCLEOTIDE SEQUENCE</scope>
    <source>
        <tissue evidence="6">Young leaves</tissue>
    </source>
</reference>
<dbReference type="GO" id="GO:0005975">
    <property type="term" value="P:carbohydrate metabolic process"/>
    <property type="evidence" value="ECO:0007669"/>
    <property type="project" value="InterPro"/>
</dbReference>
<dbReference type="OrthoDB" id="3222at2759"/>
<organism evidence="6 7">
    <name type="scientific">Protea cynaroides</name>
    <dbReference type="NCBI Taxonomy" id="273540"/>
    <lineage>
        <taxon>Eukaryota</taxon>
        <taxon>Viridiplantae</taxon>
        <taxon>Streptophyta</taxon>
        <taxon>Embryophyta</taxon>
        <taxon>Tracheophyta</taxon>
        <taxon>Spermatophyta</taxon>
        <taxon>Magnoliopsida</taxon>
        <taxon>Proteales</taxon>
        <taxon>Proteaceae</taxon>
        <taxon>Protea</taxon>
    </lineage>
</organism>
<evidence type="ECO:0000313" key="7">
    <source>
        <dbReference type="Proteomes" id="UP001141806"/>
    </source>
</evidence>
<evidence type="ECO:0000256" key="5">
    <source>
        <dbReference type="SAM" id="Phobius"/>
    </source>
</evidence>
<name>A0A9Q0QPR7_9MAGN</name>
<dbReference type="Gene3D" id="3.20.20.80">
    <property type="entry name" value="Glycosidases"/>
    <property type="match status" value="1"/>
</dbReference>
<gene>
    <name evidence="6" type="ORF">NE237_019199</name>
</gene>
<dbReference type="SUPFAM" id="SSF81338">
    <property type="entry name" value="Aquaporin-like"/>
    <property type="match status" value="1"/>
</dbReference>
<accession>A0A9Q0QPR7</accession>
<feature type="transmembrane region" description="Helical" evidence="5">
    <location>
        <begin position="151"/>
        <end position="175"/>
    </location>
</feature>
<dbReference type="Gene3D" id="1.20.1080.10">
    <property type="entry name" value="Glycerol uptake facilitator protein"/>
    <property type="match status" value="1"/>
</dbReference>
<keyword evidence="4 5" id="KW-0472">Membrane</keyword>
<dbReference type="PANTHER" id="PTHR32227">
    <property type="entry name" value="GLUCAN ENDO-1,3-BETA-GLUCOSIDASE BG1-RELATED-RELATED"/>
    <property type="match status" value="1"/>
</dbReference>
<dbReference type="SUPFAM" id="SSF51445">
    <property type="entry name" value="(Trans)glycosidases"/>
    <property type="match status" value="1"/>
</dbReference>
<dbReference type="GO" id="GO:0016020">
    <property type="term" value="C:membrane"/>
    <property type="evidence" value="ECO:0007669"/>
    <property type="project" value="UniProtKB-SubCell"/>
</dbReference>
<dbReference type="EMBL" id="JAMYWD010000007">
    <property type="protein sequence ID" value="KAJ4967350.1"/>
    <property type="molecule type" value="Genomic_DNA"/>
</dbReference>
<dbReference type="Proteomes" id="UP001141806">
    <property type="component" value="Unassembled WGS sequence"/>
</dbReference>
<comment type="subcellular location">
    <subcellularLocation>
        <location evidence="1">Membrane</location>
        <topology evidence="1">Multi-pass membrane protein</topology>
    </subcellularLocation>
</comment>
<protein>
    <submittedName>
        <fullName evidence="6">Uncharacterized protein</fullName>
    </submittedName>
</protein>
<evidence type="ECO:0000313" key="6">
    <source>
        <dbReference type="EMBL" id="KAJ4967350.1"/>
    </source>
</evidence>
<dbReference type="InterPro" id="IPR023271">
    <property type="entry name" value="Aquaporin-like"/>
</dbReference>
<dbReference type="Pfam" id="PF00230">
    <property type="entry name" value="MIP"/>
    <property type="match status" value="1"/>
</dbReference>
<dbReference type="GO" id="GO:0004553">
    <property type="term" value="F:hydrolase activity, hydrolyzing O-glycosyl compounds"/>
    <property type="evidence" value="ECO:0007669"/>
    <property type="project" value="InterPro"/>
</dbReference>
<comment type="caution">
    <text evidence="6">The sequence shown here is derived from an EMBL/GenBank/DDBJ whole genome shotgun (WGS) entry which is preliminary data.</text>
</comment>
<proteinExistence type="predicted"/>